<evidence type="ECO:0000313" key="1">
    <source>
        <dbReference type="EMBL" id="STY87006.1"/>
    </source>
</evidence>
<accession>A0A378PKT6</accession>
<sequence length="110" mass="11796">MDLVHLCYLSKLDTTTNELINNLSHKLAAGLTGCLSAKDKSCEAGAVGAIIGEMVGDWMVNDHEIITPDGDRILVLSDHDKQQILNTAKLTAGSVVLLCDAGLNFNYQPL</sequence>
<dbReference type="Proteomes" id="UP000255102">
    <property type="component" value="Unassembled WGS sequence"/>
</dbReference>
<dbReference type="AlphaFoldDB" id="A0A378PKT6"/>
<gene>
    <name evidence="1" type="ORF">NCTC11227_01005</name>
</gene>
<name>A0A378PKT6_9GAMM</name>
<reference evidence="1 2" key="1">
    <citation type="submission" date="2018-06" db="EMBL/GenBank/DDBJ databases">
        <authorList>
            <consortium name="Pathogen Informatics"/>
            <person name="Doyle S."/>
        </authorList>
    </citation>
    <scope>NUCLEOTIDE SEQUENCE [LARGE SCALE GENOMIC DNA]</scope>
    <source>
        <strain evidence="1 2">NCTC11227</strain>
    </source>
</reference>
<protein>
    <submittedName>
        <fullName evidence="1">Possible hemagglutinin (DUF638)</fullName>
    </submittedName>
</protein>
<proteinExistence type="predicted"/>
<dbReference type="EMBL" id="UGPW01000001">
    <property type="protein sequence ID" value="STY87006.1"/>
    <property type="molecule type" value="Genomic_DNA"/>
</dbReference>
<evidence type="ECO:0000313" key="2">
    <source>
        <dbReference type="Proteomes" id="UP000255102"/>
    </source>
</evidence>
<organism evidence="1 2">
    <name type="scientific">Moraxella ovis</name>
    <dbReference type="NCBI Taxonomy" id="29433"/>
    <lineage>
        <taxon>Bacteria</taxon>
        <taxon>Pseudomonadati</taxon>
        <taxon>Pseudomonadota</taxon>
        <taxon>Gammaproteobacteria</taxon>
        <taxon>Moraxellales</taxon>
        <taxon>Moraxellaceae</taxon>
        <taxon>Moraxella</taxon>
    </lineage>
</organism>
<dbReference type="STRING" id="29433.MOVS_04800"/>